<proteinExistence type="predicted"/>
<reference evidence="1 2" key="1">
    <citation type="submission" date="2019-05" db="EMBL/GenBank/DDBJ databases">
        <title>Mikania micrantha, genome provides insights into the molecular mechanism of rapid growth.</title>
        <authorList>
            <person name="Liu B."/>
        </authorList>
    </citation>
    <scope>NUCLEOTIDE SEQUENCE [LARGE SCALE GENOMIC DNA]</scope>
    <source>
        <strain evidence="1">NLD-2019</strain>
        <tissue evidence="1">Leaf</tissue>
    </source>
</reference>
<sequence>MRSMDSPLIGLSPVHRISWLSPSSWLLALSSLGKERAVAGDQEPNKPPSWPPSLAGMLVRKDQNGLLVAAEDDCALWLS</sequence>
<name>A0A5N6N0Z3_9ASTR</name>
<comment type="caution">
    <text evidence="1">The sequence shown here is derived from an EMBL/GenBank/DDBJ whole genome shotgun (WGS) entry which is preliminary data.</text>
</comment>
<accession>A0A5N6N0Z3</accession>
<organism evidence="1 2">
    <name type="scientific">Mikania micrantha</name>
    <name type="common">bitter vine</name>
    <dbReference type="NCBI Taxonomy" id="192012"/>
    <lineage>
        <taxon>Eukaryota</taxon>
        <taxon>Viridiplantae</taxon>
        <taxon>Streptophyta</taxon>
        <taxon>Embryophyta</taxon>
        <taxon>Tracheophyta</taxon>
        <taxon>Spermatophyta</taxon>
        <taxon>Magnoliopsida</taxon>
        <taxon>eudicotyledons</taxon>
        <taxon>Gunneridae</taxon>
        <taxon>Pentapetalae</taxon>
        <taxon>asterids</taxon>
        <taxon>campanulids</taxon>
        <taxon>Asterales</taxon>
        <taxon>Asteraceae</taxon>
        <taxon>Asteroideae</taxon>
        <taxon>Heliantheae alliance</taxon>
        <taxon>Eupatorieae</taxon>
        <taxon>Mikania</taxon>
    </lineage>
</organism>
<protein>
    <submittedName>
        <fullName evidence="1">Uncharacterized protein</fullName>
    </submittedName>
</protein>
<evidence type="ECO:0000313" key="1">
    <source>
        <dbReference type="EMBL" id="KAD4179814.1"/>
    </source>
</evidence>
<gene>
    <name evidence="1" type="ORF">E3N88_28405</name>
</gene>
<evidence type="ECO:0000313" key="2">
    <source>
        <dbReference type="Proteomes" id="UP000326396"/>
    </source>
</evidence>
<keyword evidence="2" id="KW-1185">Reference proteome</keyword>
<dbReference type="AlphaFoldDB" id="A0A5N6N0Z3"/>
<dbReference type="EMBL" id="SZYD01000014">
    <property type="protein sequence ID" value="KAD4179814.1"/>
    <property type="molecule type" value="Genomic_DNA"/>
</dbReference>
<dbReference type="Proteomes" id="UP000326396">
    <property type="component" value="Linkage Group LG4"/>
</dbReference>